<keyword evidence="1" id="KW-0175">Coiled coil</keyword>
<sequence>MIFSMLEPSRWMSLFRPAASIRKWLARGAGVITGGRVAAAVRPLGRLLRAWGLLSSAGRFVLIFGDGGGSLVRFQGRRVVDALFVAVDAEDGLETFRRYLGDDPTAPLMVSVDVLEQMYREEQLPRVGRFDRLTIVKRRLDVAFPHDTLKAAVSLNRAKDGQETVLFAALPVTGTIGKWIGFLESLSNPVTGFCLLPLESEAVAARLCPSSGDEGQTVWHALVTQQATSGFRQIFSSGANLVLTRLTASPPGDLSAEAAAMLIERELRSSISYIKRLGYAETDRLNLVVLANHDICAAVTRRDLPVSEVMALTPKQAGQRLGYGEVGPEDGPYADILHAQVLASKRRPRILLPTERLRERLVFEQLYKAGFATASLLALLSIFYVGSLAFDALDAMSTAEALQNSMALETQGLNQLRQRTRNYEVSIDDLQKVEQALTAFDKAQINPNEVLRSVALALDPATQVQKILFTAPDPPFLPRPAGAPAGAARGAQKDAAVSYEIQLTIRLPAMEAGQTDQVTRWARDIKDRLTRSLPGHDVSLLKLPSATSRAQVLEGTAGASPVVKPTGPAVADYLIRKRL</sequence>
<organism evidence="2 3">
    <name type="scientific">Telmatospirillum siberiense</name>
    <dbReference type="NCBI Taxonomy" id="382514"/>
    <lineage>
        <taxon>Bacteria</taxon>
        <taxon>Pseudomonadati</taxon>
        <taxon>Pseudomonadota</taxon>
        <taxon>Alphaproteobacteria</taxon>
        <taxon>Rhodospirillales</taxon>
        <taxon>Rhodospirillaceae</taxon>
        <taxon>Telmatospirillum</taxon>
    </lineage>
</organism>
<name>A0A2N3Q1I5_9PROT</name>
<proteinExistence type="predicted"/>
<accession>A0A2N3Q1I5</accession>
<keyword evidence="3" id="KW-1185">Reference proteome</keyword>
<evidence type="ECO:0000313" key="3">
    <source>
        <dbReference type="Proteomes" id="UP000233293"/>
    </source>
</evidence>
<reference evidence="3" key="1">
    <citation type="submission" date="2017-12" db="EMBL/GenBank/DDBJ databases">
        <title>Draft genome sequence of Telmatospirillum siberiense 26-4b1T, an acidotolerant peatland alphaproteobacterium potentially involved in sulfur cycling.</title>
        <authorList>
            <person name="Hausmann B."/>
            <person name="Pjevac P."/>
            <person name="Schreck K."/>
            <person name="Herbold C.W."/>
            <person name="Daims H."/>
            <person name="Wagner M."/>
            <person name="Pester M."/>
            <person name="Loy A."/>
        </authorList>
    </citation>
    <scope>NUCLEOTIDE SEQUENCE [LARGE SCALE GENOMIC DNA]</scope>
    <source>
        <strain evidence="3">26-4b1</strain>
    </source>
</reference>
<feature type="coiled-coil region" evidence="1">
    <location>
        <begin position="399"/>
        <end position="433"/>
    </location>
</feature>
<dbReference type="EMBL" id="PIUM01000001">
    <property type="protein sequence ID" value="PKU26518.1"/>
    <property type="molecule type" value="Genomic_DNA"/>
</dbReference>
<dbReference type="AlphaFoldDB" id="A0A2N3Q1I5"/>
<evidence type="ECO:0000313" key="2">
    <source>
        <dbReference type="EMBL" id="PKU26518.1"/>
    </source>
</evidence>
<comment type="caution">
    <text evidence="2">The sequence shown here is derived from an EMBL/GenBank/DDBJ whole genome shotgun (WGS) entry which is preliminary data.</text>
</comment>
<gene>
    <name evidence="2" type="ORF">CWS72_01355</name>
</gene>
<protein>
    <submittedName>
        <fullName evidence="2">Uncharacterized protein</fullName>
    </submittedName>
</protein>
<dbReference type="Proteomes" id="UP000233293">
    <property type="component" value="Unassembled WGS sequence"/>
</dbReference>
<evidence type="ECO:0000256" key="1">
    <source>
        <dbReference type="SAM" id="Coils"/>
    </source>
</evidence>